<dbReference type="SUPFAM" id="SSF47616">
    <property type="entry name" value="GST C-terminal domain-like"/>
    <property type="match status" value="1"/>
</dbReference>
<proteinExistence type="predicted"/>
<dbReference type="InterPro" id="IPR036249">
    <property type="entry name" value="Thioredoxin-like_sf"/>
</dbReference>
<dbReference type="Proteomes" id="UP000564378">
    <property type="component" value="Unassembled WGS sequence"/>
</dbReference>
<dbReference type="InterPro" id="IPR036282">
    <property type="entry name" value="Glutathione-S-Trfase_C_sf"/>
</dbReference>
<dbReference type="GO" id="GO:0004364">
    <property type="term" value="F:glutathione transferase activity"/>
    <property type="evidence" value="ECO:0007669"/>
    <property type="project" value="InterPro"/>
</dbReference>
<evidence type="ECO:0000313" key="7">
    <source>
        <dbReference type="Proteomes" id="UP000564378"/>
    </source>
</evidence>
<feature type="active site" description="Nucleophile" evidence="1">
    <location>
        <position position="85"/>
    </location>
</feature>
<evidence type="ECO:0000256" key="2">
    <source>
        <dbReference type="PIRSR" id="PIRSR015753-2"/>
    </source>
</evidence>
<feature type="binding site" evidence="2">
    <location>
        <position position="118"/>
    </location>
    <ligand>
        <name>glutathione</name>
        <dbReference type="ChEBI" id="CHEBI:57925"/>
    </ligand>
</feature>
<keyword evidence="7" id="KW-1185">Reference proteome</keyword>
<feature type="binding site" evidence="2">
    <location>
        <begin position="149"/>
        <end position="152"/>
    </location>
    <ligand>
        <name>glutathione</name>
        <dbReference type="ChEBI" id="CHEBI:57925"/>
    </ligand>
</feature>
<name>A0A842I2Z6_9SPHN</name>
<dbReference type="EMBL" id="JACJVJ010000002">
    <property type="protein sequence ID" value="MBC2778264.1"/>
    <property type="molecule type" value="Genomic_DNA"/>
</dbReference>
<comment type="caution">
    <text evidence="6">The sequence shown here is derived from an EMBL/GenBank/DDBJ whole genome shotgun (WGS) entry which is preliminary data.</text>
</comment>
<feature type="site" description="Lowers pKa of active site Cys" evidence="3">
    <location>
        <position position="272"/>
    </location>
</feature>
<evidence type="ECO:0000256" key="3">
    <source>
        <dbReference type="PIRSR" id="PIRSR015753-3"/>
    </source>
</evidence>
<dbReference type="InterPro" id="IPR010987">
    <property type="entry name" value="Glutathione-S-Trfase_C-like"/>
</dbReference>
<dbReference type="Pfam" id="PF13409">
    <property type="entry name" value="GST_N_2"/>
    <property type="match status" value="1"/>
</dbReference>
<dbReference type="Gene3D" id="1.20.1050.10">
    <property type="match status" value="1"/>
</dbReference>
<reference evidence="6 7" key="1">
    <citation type="submission" date="2020-08" db="EMBL/GenBank/DDBJ databases">
        <title>Draft genome sequence of Parasphingopyxis sp. GrpM-11.</title>
        <authorList>
            <person name="Oh J."/>
            <person name="Roh D.-H."/>
        </authorList>
    </citation>
    <scope>NUCLEOTIDE SEQUENCE [LARGE SCALE GENOMIC DNA]</scope>
    <source>
        <strain evidence="6 7">GrpM-11</strain>
    </source>
</reference>
<evidence type="ECO:0000256" key="4">
    <source>
        <dbReference type="SAM" id="MobiDB-lite"/>
    </source>
</evidence>
<gene>
    <name evidence="6" type="ORF">H6P80_11615</name>
</gene>
<feature type="region of interest" description="Disordered" evidence="4">
    <location>
        <begin position="52"/>
        <end position="71"/>
    </location>
</feature>
<feature type="site" description="Lowers pKa of active site Cys" evidence="3">
    <location>
        <position position="315"/>
    </location>
</feature>
<feature type="domain" description="GST C-terminal" evidence="5">
    <location>
        <begin position="191"/>
        <end position="324"/>
    </location>
</feature>
<evidence type="ECO:0000313" key="6">
    <source>
        <dbReference type="EMBL" id="MBC2778264.1"/>
    </source>
</evidence>
<dbReference type="Pfam" id="PF13410">
    <property type="entry name" value="GST_C_2"/>
    <property type="match status" value="1"/>
</dbReference>
<dbReference type="InterPro" id="IPR016639">
    <property type="entry name" value="GST_Omega/GSH"/>
</dbReference>
<organism evidence="6 7">
    <name type="scientific">Parasphingopyxis marina</name>
    <dbReference type="NCBI Taxonomy" id="2761622"/>
    <lineage>
        <taxon>Bacteria</taxon>
        <taxon>Pseudomonadati</taxon>
        <taxon>Pseudomonadota</taxon>
        <taxon>Alphaproteobacteria</taxon>
        <taxon>Sphingomonadales</taxon>
        <taxon>Sphingomonadaceae</taxon>
        <taxon>Parasphingopyxis</taxon>
    </lineage>
</organism>
<evidence type="ECO:0000259" key="5">
    <source>
        <dbReference type="PROSITE" id="PS50405"/>
    </source>
</evidence>
<dbReference type="PANTHER" id="PTHR32419:SF6">
    <property type="entry name" value="GLUTATHIONE S-TRANSFERASE OMEGA-LIKE 1-RELATED"/>
    <property type="match status" value="1"/>
</dbReference>
<dbReference type="SFLD" id="SFLDG01206">
    <property type="entry name" value="Xi.1"/>
    <property type="match status" value="1"/>
</dbReference>
<dbReference type="GO" id="GO:0005737">
    <property type="term" value="C:cytoplasm"/>
    <property type="evidence" value="ECO:0007669"/>
    <property type="project" value="TreeGrafter"/>
</dbReference>
<sequence length="355" mass="39299">MTNGTVRFPLSSALRRERKTDAVPLVNGEWRDKPPAADEIKGGAFHRLESPFRDWITPDGSPGPDGKSASAAEPGRYELYIAYSCPWASRTLAVRALKGLEDAIAVHAAEPFMGSEGWHYAQEQNGGATGPFHNHHRLYTATDAAFTGKATVPVLWDRAEGRIVNNESADIVRILNDGFIGIAGNDLDLYPEALRPEIDRWNDRIYPALNNGVYRAGFATAQHAYDEAVRDVFEALDEIDAHLAAHRYLAGEWLTEADIRLFVTLIRFDIAYYGAFKCNLRYIDEYAALPGYLREIYQWPGIAGTVNLDHIKRGYYGIRTVNPTQIVPIGPEIDIDGPPGRDALSGKGVATRTLT</sequence>
<dbReference type="AlphaFoldDB" id="A0A842I2Z6"/>
<dbReference type="InterPro" id="IPR047047">
    <property type="entry name" value="GST_Omega-like_C"/>
</dbReference>
<protein>
    <submittedName>
        <fullName evidence="6">Glutathione S-transferase family protein</fullName>
    </submittedName>
</protein>
<dbReference type="InterPro" id="IPR040079">
    <property type="entry name" value="Glutathione_S-Trfase"/>
</dbReference>
<evidence type="ECO:0000256" key="1">
    <source>
        <dbReference type="PIRSR" id="PIRSR015753-1"/>
    </source>
</evidence>
<dbReference type="PIRSF" id="PIRSF015753">
    <property type="entry name" value="GST"/>
    <property type="match status" value="1"/>
</dbReference>
<dbReference type="SFLD" id="SFLDG01148">
    <property type="entry name" value="Xi_(cytGST)"/>
    <property type="match status" value="1"/>
</dbReference>
<keyword evidence="6" id="KW-0808">Transferase</keyword>
<dbReference type="Gene3D" id="3.40.30.10">
    <property type="entry name" value="Glutaredoxin"/>
    <property type="match status" value="1"/>
</dbReference>
<dbReference type="PANTHER" id="PTHR32419">
    <property type="entry name" value="GLUTATHIONYL-HYDROQUINONE REDUCTASE"/>
    <property type="match status" value="1"/>
</dbReference>
<accession>A0A842I2Z6</accession>
<dbReference type="PROSITE" id="PS50405">
    <property type="entry name" value="GST_CTER"/>
    <property type="match status" value="1"/>
</dbReference>
<feature type="binding site" evidence="2">
    <location>
        <begin position="167"/>
        <end position="168"/>
    </location>
    <ligand>
        <name>glutathione</name>
        <dbReference type="ChEBI" id="CHEBI:57925"/>
    </ligand>
</feature>
<feature type="active site" description="Proton donor/acceptor" evidence="1">
    <location>
        <position position="214"/>
    </location>
</feature>
<dbReference type="CDD" id="cd03190">
    <property type="entry name" value="GST_C_Omega_like"/>
    <property type="match status" value="1"/>
</dbReference>
<dbReference type="InterPro" id="IPR004045">
    <property type="entry name" value="Glutathione_S-Trfase_N"/>
</dbReference>
<dbReference type="SUPFAM" id="SSF52833">
    <property type="entry name" value="Thioredoxin-like"/>
    <property type="match status" value="1"/>
</dbReference>
<dbReference type="SFLD" id="SFLDS00019">
    <property type="entry name" value="Glutathione_Transferase_(cytos"/>
    <property type="match status" value="1"/>
</dbReference>